<gene>
    <name evidence="1" type="ORF">UY20_C0003G0002</name>
</gene>
<organism evidence="1 2">
    <name type="scientific">Candidatus Yanofskybacteria bacterium GW2011_GWA1_48_10</name>
    <dbReference type="NCBI Taxonomy" id="1619022"/>
    <lineage>
        <taxon>Bacteria</taxon>
        <taxon>Candidatus Yanofskyibacteriota</taxon>
    </lineage>
</organism>
<protein>
    <submittedName>
        <fullName evidence="1">Uncharacterized protein</fullName>
    </submittedName>
</protein>
<comment type="caution">
    <text evidence="1">The sequence shown here is derived from an EMBL/GenBank/DDBJ whole genome shotgun (WGS) entry which is preliminary data.</text>
</comment>
<proteinExistence type="predicted"/>
<name>A0A0G1WI17_9BACT</name>
<sequence>MELIISKKSSTEIELKFIVDGEARDMLIIPLDFNLDNMLVTSIDRIFKKNRISKVSPLEVILLGFDDKSSMATMIAQTVSQALKVK</sequence>
<reference evidence="1 2" key="1">
    <citation type="journal article" date="2015" name="Nature">
        <title>rRNA introns, odd ribosomes, and small enigmatic genomes across a large radiation of phyla.</title>
        <authorList>
            <person name="Brown C.T."/>
            <person name="Hug L.A."/>
            <person name="Thomas B.C."/>
            <person name="Sharon I."/>
            <person name="Castelle C.J."/>
            <person name="Singh A."/>
            <person name="Wilkins M.J."/>
            <person name="Williams K.H."/>
            <person name="Banfield J.F."/>
        </authorList>
    </citation>
    <scope>NUCLEOTIDE SEQUENCE [LARGE SCALE GENOMIC DNA]</scope>
</reference>
<dbReference type="Proteomes" id="UP000034403">
    <property type="component" value="Unassembled WGS sequence"/>
</dbReference>
<dbReference type="EMBL" id="LCPC01000003">
    <property type="protein sequence ID" value="KKU89963.1"/>
    <property type="molecule type" value="Genomic_DNA"/>
</dbReference>
<evidence type="ECO:0000313" key="1">
    <source>
        <dbReference type="EMBL" id="KKU89963.1"/>
    </source>
</evidence>
<dbReference type="AlphaFoldDB" id="A0A0G1WI17"/>
<evidence type="ECO:0000313" key="2">
    <source>
        <dbReference type="Proteomes" id="UP000034403"/>
    </source>
</evidence>
<accession>A0A0G1WI17</accession>